<organism evidence="1 2">
    <name type="scientific">Rubroshorea leprosula</name>
    <dbReference type="NCBI Taxonomy" id="152421"/>
    <lineage>
        <taxon>Eukaryota</taxon>
        <taxon>Viridiplantae</taxon>
        <taxon>Streptophyta</taxon>
        <taxon>Embryophyta</taxon>
        <taxon>Tracheophyta</taxon>
        <taxon>Spermatophyta</taxon>
        <taxon>Magnoliopsida</taxon>
        <taxon>eudicotyledons</taxon>
        <taxon>Gunneridae</taxon>
        <taxon>Pentapetalae</taxon>
        <taxon>rosids</taxon>
        <taxon>malvids</taxon>
        <taxon>Malvales</taxon>
        <taxon>Dipterocarpaceae</taxon>
        <taxon>Rubroshorea</taxon>
    </lineage>
</organism>
<protein>
    <recommendedName>
        <fullName evidence="3">GAG-pre-integrase domain-containing protein</fullName>
    </recommendedName>
</protein>
<proteinExistence type="predicted"/>
<evidence type="ECO:0000313" key="1">
    <source>
        <dbReference type="EMBL" id="GKV42328.1"/>
    </source>
</evidence>
<accession>A0AAV5LYR2</accession>
<evidence type="ECO:0008006" key="3">
    <source>
        <dbReference type="Google" id="ProtNLM"/>
    </source>
</evidence>
<dbReference type="Proteomes" id="UP001054252">
    <property type="component" value="Unassembled WGS sequence"/>
</dbReference>
<reference evidence="1 2" key="1">
    <citation type="journal article" date="2021" name="Commun. Biol.">
        <title>The genome of Shorea leprosula (Dipterocarpaceae) highlights the ecological relevance of drought in aseasonal tropical rainforests.</title>
        <authorList>
            <person name="Ng K.K.S."/>
            <person name="Kobayashi M.J."/>
            <person name="Fawcett J.A."/>
            <person name="Hatakeyama M."/>
            <person name="Paape T."/>
            <person name="Ng C.H."/>
            <person name="Ang C.C."/>
            <person name="Tnah L.H."/>
            <person name="Lee C.T."/>
            <person name="Nishiyama T."/>
            <person name="Sese J."/>
            <person name="O'Brien M.J."/>
            <person name="Copetti D."/>
            <person name="Mohd Noor M.I."/>
            <person name="Ong R.C."/>
            <person name="Putra M."/>
            <person name="Sireger I.Z."/>
            <person name="Indrioko S."/>
            <person name="Kosugi Y."/>
            <person name="Izuno A."/>
            <person name="Isagi Y."/>
            <person name="Lee S.L."/>
            <person name="Shimizu K.K."/>
        </authorList>
    </citation>
    <scope>NUCLEOTIDE SEQUENCE [LARGE SCALE GENOMIC DNA]</scope>
    <source>
        <strain evidence="1">214</strain>
    </source>
</reference>
<dbReference type="AlphaFoldDB" id="A0AAV5LYR2"/>
<sequence>MGCLFELNYLHIPDHKMDAPSFLNDQFIQTLLCAIELEFLKIPYQQIFQACAVTSISPLHLWHSRFGHTSVERFWGEAALTTVYLVNRIPSSVINNKSPYECLHGIPPTYDLLKVSSLDQPPFFINPSVELFPSDSDAGTSNELYNASPHAPIGSTEDDLLVGNALDNFEPSSTSSSTSPIDVAFDIIESPNELVVHP</sequence>
<comment type="caution">
    <text evidence="1">The sequence shown here is derived from an EMBL/GenBank/DDBJ whole genome shotgun (WGS) entry which is preliminary data.</text>
</comment>
<name>A0AAV5LYR2_9ROSI</name>
<gene>
    <name evidence="1" type="ORF">SLEP1_g49739</name>
</gene>
<keyword evidence="2" id="KW-1185">Reference proteome</keyword>
<dbReference type="EMBL" id="BPVZ01000157">
    <property type="protein sequence ID" value="GKV42328.1"/>
    <property type="molecule type" value="Genomic_DNA"/>
</dbReference>
<evidence type="ECO:0000313" key="2">
    <source>
        <dbReference type="Proteomes" id="UP001054252"/>
    </source>
</evidence>
<dbReference type="InterPro" id="IPR012337">
    <property type="entry name" value="RNaseH-like_sf"/>
</dbReference>
<dbReference type="SUPFAM" id="SSF53098">
    <property type="entry name" value="Ribonuclease H-like"/>
    <property type="match status" value="1"/>
</dbReference>